<evidence type="ECO:0000313" key="2">
    <source>
        <dbReference type="EMBL" id="MCT2586705.1"/>
    </source>
</evidence>
<dbReference type="EMBL" id="JAFFZE010000021">
    <property type="protein sequence ID" value="MCT2586705.1"/>
    <property type="molecule type" value="Genomic_DNA"/>
</dbReference>
<dbReference type="RefSeq" id="WP_260194560.1">
    <property type="nucleotide sequence ID" value="NZ_JAFFZE010000021.1"/>
</dbReference>
<keyword evidence="3" id="KW-1185">Reference proteome</keyword>
<dbReference type="InterPro" id="IPR010093">
    <property type="entry name" value="SinI_DNA-bd"/>
</dbReference>
<evidence type="ECO:0000259" key="1">
    <source>
        <dbReference type="Pfam" id="PF12728"/>
    </source>
</evidence>
<dbReference type="Proteomes" id="UP001156441">
    <property type="component" value="Unassembled WGS sequence"/>
</dbReference>
<organism evidence="2 3">
    <name type="scientific">Actinophytocola gossypii</name>
    <dbReference type="NCBI Taxonomy" id="2812003"/>
    <lineage>
        <taxon>Bacteria</taxon>
        <taxon>Bacillati</taxon>
        <taxon>Actinomycetota</taxon>
        <taxon>Actinomycetes</taxon>
        <taxon>Pseudonocardiales</taxon>
        <taxon>Pseudonocardiaceae</taxon>
    </lineage>
</organism>
<reference evidence="2 3" key="1">
    <citation type="submission" date="2021-02" db="EMBL/GenBank/DDBJ databases">
        <title>Actinophytocola xerophila sp. nov., isolated from soil of cotton cropping field.</title>
        <authorList>
            <person name="Huang R."/>
            <person name="Chen X."/>
            <person name="Ge X."/>
            <person name="Liu W."/>
        </authorList>
    </citation>
    <scope>NUCLEOTIDE SEQUENCE [LARGE SCALE GENOMIC DNA]</scope>
    <source>
        <strain evidence="2 3">S1-96</strain>
    </source>
</reference>
<proteinExistence type="predicted"/>
<sequence length="233" mass="25903">MALNLLSVPQAARELNVSAARVRELVHSGRLRAEQPGRELLIDADSLHHRVNVVRPSPGRPLSPRMAWALLWRLSGYRASWVSPAEQSRLAKYARSRPVEKWPQLLSNRAEVHRARMLPGPLARLKADEQAAASGVRAARHYGLDLQAGRDEVELYVDADRFHELVGAKRIRLDPREPNVLIRVPRHSPVLAFSEAHRGFAPPAAVAADLLDAGDERSVRAARQLLAEVGRGR</sequence>
<comment type="caution">
    <text evidence="2">The sequence shown here is derived from an EMBL/GenBank/DDBJ whole genome shotgun (WGS) entry which is preliminary data.</text>
</comment>
<name>A0ABT2JH09_9PSEU</name>
<protein>
    <submittedName>
        <fullName evidence="2">Helix-turn-helix domain-containing protein</fullName>
    </submittedName>
</protein>
<evidence type="ECO:0000313" key="3">
    <source>
        <dbReference type="Proteomes" id="UP001156441"/>
    </source>
</evidence>
<dbReference type="Pfam" id="PF12728">
    <property type="entry name" value="HTH_17"/>
    <property type="match status" value="1"/>
</dbReference>
<gene>
    <name evidence="2" type="ORF">JT362_26640</name>
</gene>
<dbReference type="NCBIfam" id="TIGR01764">
    <property type="entry name" value="excise"/>
    <property type="match status" value="1"/>
</dbReference>
<dbReference type="InterPro" id="IPR041657">
    <property type="entry name" value="HTH_17"/>
</dbReference>
<accession>A0ABT2JH09</accession>
<feature type="domain" description="Helix-turn-helix" evidence="1">
    <location>
        <begin position="5"/>
        <end position="49"/>
    </location>
</feature>